<dbReference type="RefSeq" id="WP_162189869.1">
    <property type="nucleotide sequence ID" value="NZ_CP073767.1"/>
</dbReference>
<accession>A0A9Q9INB7</accession>
<keyword evidence="4" id="KW-1185">Reference proteome</keyword>
<feature type="transmembrane region" description="Helical" evidence="2">
    <location>
        <begin position="112"/>
        <end position="135"/>
    </location>
</feature>
<sequence length="485" mass="53644">MSASDSDTGLLSGLGKRRPRNFFVWLSGADVDVLARCPGEVRKFIGLGGVVLTTSLLAAISSTFALVTAARAPLAIAIAVGLFWGLAIMNLDRWLVSATPRRERWWQNFIGALPRVLMALVIGTVISTPLVLWIFQREINSELETIHQRKLTEHQAALANDERFKRIPQLEEEVKQLQAVANGTSTSVVSDPQIASLEAELKDLNTRYEAAQAEANKELDGSGGSGSRGPGPIFQKKQAEANEIKRRRDDVQGRLDDAKKANQAKQQAATENTQSSAKGDLATKQGELNRLKQQKQQDEDAFAADERNDEGLLARIGALSELTSSNPTLRGAYLTLLAFITLIEVLPVLVKFLMTLGPPSAYDKILSESESTDVEAAEAELTYRRNLARTEFDIRASREEEAVREVVDRMVAVEKAVYHRVIDHWESEQTQQVADDPERFIRQRAPRWRPTRPRTDQDGYDTFPGPEPTGYRSGGGAAFQQQPPS</sequence>
<protein>
    <submittedName>
        <fullName evidence="3">DUF4407 domain-containing protein</fullName>
    </submittedName>
</protein>
<feature type="transmembrane region" description="Helical" evidence="2">
    <location>
        <begin position="72"/>
        <end position="91"/>
    </location>
</feature>
<evidence type="ECO:0000313" key="3">
    <source>
        <dbReference type="EMBL" id="UWZ56464.1"/>
    </source>
</evidence>
<gene>
    <name evidence="3" type="ORF">Daura_09955</name>
</gene>
<evidence type="ECO:0000256" key="2">
    <source>
        <dbReference type="SAM" id="Phobius"/>
    </source>
</evidence>
<dbReference type="KEGG" id="daur:Daura_09955"/>
<keyword evidence="2" id="KW-1133">Transmembrane helix</keyword>
<reference evidence="3" key="1">
    <citation type="submission" date="2021-04" db="EMBL/GenBank/DDBJ databases">
        <title>Dactylosporangium aurantiacum NRRL B-8018 full assembly.</title>
        <authorList>
            <person name="Hartkoorn R.C."/>
            <person name="Beaudoing E."/>
            <person name="Hot D."/>
        </authorList>
    </citation>
    <scope>NUCLEOTIDE SEQUENCE</scope>
    <source>
        <strain evidence="3">NRRL B-8018</strain>
    </source>
</reference>
<feature type="region of interest" description="Disordered" evidence="1">
    <location>
        <begin position="214"/>
        <end position="280"/>
    </location>
</feature>
<dbReference type="EMBL" id="CP073767">
    <property type="protein sequence ID" value="UWZ56464.1"/>
    <property type="molecule type" value="Genomic_DNA"/>
</dbReference>
<dbReference type="Proteomes" id="UP001058003">
    <property type="component" value="Chromosome"/>
</dbReference>
<feature type="region of interest" description="Disordered" evidence="1">
    <location>
        <begin position="429"/>
        <end position="485"/>
    </location>
</feature>
<keyword evidence="2" id="KW-0812">Transmembrane</keyword>
<organism evidence="3 4">
    <name type="scientific">Dactylosporangium aurantiacum</name>
    <dbReference type="NCBI Taxonomy" id="35754"/>
    <lineage>
        <taxon>Bacteria</taxon>
        <taxon>Bacillati</taxon>
        <taxon>Actinomycetota</taxon>
        <taxon>Actinomycetes</taxon>
        <taxon>Micromonosporales</taxon>
        <taxon>Micromonosporaceae</taxon>
        <taxon>Dactylosporangium</taxon>
    </lineage>
</organism>
<evidence type="ECO:0000256" key="1">
    <source>
        <dbReference type="SAM" id="MobiDB-lite"/>
    </source>
</evidence>
<proteinExistence type="predicted"/>
<feature type="transmembrane region" description="Helical" evidence="2">
    <location>
        <begin position="44"/>
        <end position="66"/>
    </location>
</feature>
<feature type="compositionally biased region" description="Basic residues" evidence="1">
    <location>
        <begin position="442"/>
        <end position="452"/>
    </location>
</feature>
<evidence type="ECO:0000313" key="4">
    <source>
        <dbReference type="Proteomes" id="UP001058003"/>
    </source>
</evidence>
<name>A0A9Q9INB7_9ACTN</name>
<dbReference type="InterPro" id="IPR025519">
    <property type="entry name" value="DUF4407"/>
</dbReference>
<feature type="compositionally biased region" description="Basic and acidic residues" evidence="1">
    <location>
        <begin position="237"/>
        <end position="260"/>
    </location>
</feature>
<dbReference type="AlphaFoldDB" id="A0A9Q9INB7"/>
<keyword evidence="2" id="KW-0472">Membrane</keyword>
<dbReference type="Pfam" id="PF14362">
    <property type="entry name" value="DUF4407"/>
    <property type="match status" value="1"/>
</dbReference>